<gene>
    <name evidence="1" type="ORF">BBRV_LOCUS75621</name>
</gene>
<protein>
    <recommendedName>
        <fullName evidence="2">Endonuclease/exonuclease/phosphatase domain-containing protein</fullName>
    </recommendedName>
</protein>
<dbReference type="SUPFAM" id="SSF56219">
    <property type="entry name" value="DNase I-like"/>
    <property type="match status" value="1"/>
</dbReference>
<sequence>METNNKIKIAQWNCRGLGGKSFEIPSISLEHDILLLSETKLNENIKYGISGMVMIRENRSEHGGGTPLVSKEGSFMKK</sequence>
<reference evidence="1" key="1">
    <citation type="submission" date="2020-07" db="EMBL/GenBank/DDBJ databases">
        <authorList>
            <person name="Ferguson B K."/>
        </authorList>
    </citation>
    <scope>NUCLEOTIDE SEQUENCE</scope>
    <source>
        <strain evidence="1">L06</strain>
    </source>
</reference>
<proteinExistence type="predicted"/>
<name>A0A6V7KDL0_9HYME</name>
<evidence type="ECO:0008006" key="2">
    <source>
        <dbReference type="Google" id="ProtNLM"/>
    </source>
</evidence>
<accession>A0A6V7KDL0</accession>
<organism evidence="1">
    <name type="scientific">Bracon brevicornis</name>
    <dbReference type="NCBI Taxonomy" id="1563983"/>
    <lineage>
        <taxon>Eukaryota</taxon>
        <taxon>Metazoa</taxon>
        <taxon>Ecdysozoa</taxon>
        <taxon>Arthropoda</taxon>
        <taxon>Hexapoda</taxon>
        <taxon>Insecta</taxon>
        <taxon>Pterygota</taxon>
        <taxon>Neoptera</taxon>
        <taxon>Endopterygota</taxon>
        <taxon>Hymenoptera</taxon>
        <taxon>Apocrita</taxon>
        <taxon>Ichneumonoidea</taxon>
        <taxon>Braconidae</taxon>
        <taxon>Braconinae</taxon>
        <taxon>Bracon</taxon>
    </lineage>
</organism>
<evidence type="ECO:0000313" key="1">
    <source>
        <dbReference type="EMBL" id="CAD1561819.1"/>
    </source>
</evidence>
<dbReference type="InterPro" id="IPR036691">
    <property type="entry name" value="Endo/exonu/phosph_ase_sf"/>
</dbReference>
<dbReference type="EMBL" id="CADCXW020000032">
    <property type="protein sequence ID" value="CAD1561819.1"/>
    <property type="molecule type" value="Genomic_DNA"/>
</dbReference>
<dbReference type="AlphaFoldDB" id="A0A6V7KDL0"/>